<protein>
    <submittedName>
        <fullName evidence="2">Uncharacterized protein</fullName>
    </submittedName>
</protein>
<keyword evidence="3" id="KW-1185">Reference proteome</keyword>
<evidence type="ECO:0000256" key="1">
    <source>
        <dbReference type="SAM" id="MobiDB-lite"/>
    </source>
</evidence>
<comment type="caution">
    <text evidence="2">The sequence shown here is derived from an EMBL/GenBank/DDBJ whole genome shotgun (WGS) entry which is preliminary data.</text>
</comment>
<sequence length="45" mass="4994">MILGCPAVVSYLLPTHKTTIPPPQPGDNEENLYGSKSSRRDFIHI</sequence>
<dbReference type="EMBL" id="MNCJ02000330">
    <property type="protein sequence ID" value="KAF5763972.1"/>
    <property type="molecule type" value="Genomic_DNA"/>
</dbReference>
<evidence type="ECO:0000313" key="3">
    <source>
        <dbReference type="Proteomes" id="UP000215914"/>
    </source>
</evidence>
<dbReference type="Proteomes" id="UP000215914">
    <property type="component" value="Unassembled WGS sequence"/>
</dbReference>
<accession>A0A9K3DZ76</accession>
<dbReference type="AlphaFoldDB" id="A0A9K3DZ76"/>
<dbReference type="Gramene" id="mRNA:HanXRQr2_Chr15g0686601">
    <property type="protein sequence ID" value="mRNA:HanXRQr2_Chr15g0686601"/>
    <property type="gene ID" value="HanXRQr2_Chr15g0686601"/>
</dbReference>
<gene>
    <name evidence="2" type="ORF">HanXRQr2_Chr15g0686601</name>
</gene>
<reference evidence="2" key="2">
    <citation type="submission" date="2020-06" db="EMBL/GenBank/DDBJ databases">
        <title>Helianthus annuus Genome sequencing and assembly Release 2.</title>
        <authorList>
            <person name="Gouzy J."/>
            <person name="Langlade N."/>
            <person name="Munos S."/>
        </authorList>
    </citation>
    <scope>NUCLEOTIDE SEQUENCE</scope>
    <source>
        <tissue evidence="2">Leaves</tissue>
    </source>
</reference>
<feature type="region of interest" description="Disordered" evidence="1">
    <location>
        <begin position="15"/>
        <end position="45"/>
    </location>
</feature>
<proteinExistence type="predicted"/>
<evidence type="ECO:0000313" key="2">
    <source>
        <dbReference type="EMBL" id="KAF5763972.1"/>
    </source>
</evidence>
<reference evidence="2" key="1">
    <citation type="journal article" date="2017" name="Nature">
        <title>The sunflower genome provides insights into oil metabolism, flowering and Asterid evolution.</title>
        <authorList>
            <person name="Badouin H."/>
            <person name="Gouzy J."/>
            <person name="Grassa C.J."/>
            <person name="Murat F."/>
            <person name="Staton S.E."/>
            <person name="Cottret L."/>
            <person name="Lelandais-Briere C."/>
            <person name="Owens G.L."/>
            <person name="Carrere S."/>
            <person name="Mayjonade B."/>
            <person name="Legrand L."/>
            <person name="Gill N."/>
            <person name="Kane N.C."/>
            <person name="Bowers J.E."/>
            <person name="Hubner S."/>
            <person name="Bellec A."/>
            <person name="Berard A."/>
            <person name="Berges H."/>
            <person name="Blanchet N."/>
            <person name="Boniface M.C."/>
            <person name="Brunel D."/>
            <person name="Catrice O."/>
            <person name="Chaidir N."/>
            <person name="Claudel C."/>
            <person name="Donnadieu C."/>
            <person name="Faraut T."/>
            <person name="Fievet G."/>
            <person name="Helmstetter N."/>
            <person name="King M."/>
            <person name="Knapp S.J."/>
            <person name="Lai Z."/>
            <person name="Le Paslier M.C."/>
            <person name="Lippi Y."/>
            <person name="Lorenzon L."/>
            <person name="Mandel J.R."/>
            <person name="Marage G."/>
            <person name="Marchand G."/>
            <person name="Marquand E."/>
            <person name="Bret-Mestries E."/>
            <person name="Morien E."/>
            <person name="Nambeesan S."/>
            <person name="Nguyen T."/>
            <person name="Pegot-Espagnet P."/>
            <person name="Pouilly N."/>
            <person name="Raftis F."/>
            <person name="Sallet E."/>
            <person name="Schiex T."/>
            <person name="Thomas J."/>
            <person name="Vandecasteele C."/>
            <person name="Vares D."/>
            <person name="Vear F."/>
            <person name="Vautrin S."/>
            <person name="Crespi M."/>
            <person name="Mangin B."/>
            <person name="Burke J.M."/>
            <person name="Salse J."/>
            <person name="Munos S."/>
            <person name="Vincourt P."/>
            <person name="Rieseberg L.H."/>
            <person name="Langlade N.B."/>
        </authorList>
    </citation>
    <scope>NUCLEOTIDE SEQUENCE</scope>
    <source>
        <tissue evidence="2">Leaves</tissue>
    </source>
</reference>
<organism evidence="2 3">
    <name type="scientific">Helianthus annuus</name>
    <name type="common">Common sunflower</name>
    <dbReference type="NCBI Taxonomy" id="4232"/>
    <lineage>
        <taxon>Eukaryota</taxon>
        <taxon>Viridiplantae</taxon>
        <taxon>Streptophyta</taxon>
        <taxon>Embryophyta</taxon>
        <taxon>Tracheophyta</taxon>
        <taxon>Spermatophyta</taxon>
        <taxon>Magnoliopsida</taxon>
        <taxon>eudicotyledons</taxon>
        <taxon>Gunneridae</taxon>
        <taxon>Pentapetalae</taxon>
        <taxon>asterids</taxon>
        <taxon>campanulids</taxon>
        <taxon>Asterales</taxon>
        <taxon>Asteraceae</taxon>
        <taxon>Asteroideae</taxon>
        <taxon>Heliantheae alliance</taxon>
        <taxon>Heliantheae</taxon>
        <taxon>Helianthus</taxon>
    </lineage>
</organism>
<name>A0A9K3DZ76_HELAN</name>